<evidence type="ECO:0000313" key="1">
    <source>
        <dbReference type="EMBL" id="MPM76682.1"/>
    </source>
</evidence>
<name>A0A645CIT2_9ZZZZ</name>
<reference evidence="1" key="1">
    <citation type="submission" date="2019-08" db="EMBL/GenBank/DDBJ databases">
        <authorList>
            <person name="Kucharzyk K."/>
            <person name="Murdoch R.W."/>
            <person name="Higgins S."/>
            <person name="Loffler F."/>
        </authorList>
    </citation>
    <scope>NUCLEOTIDE SEQUENCE</scope>
</reference>
<accession>A0A645CIT2</accession>
<dbReference type="EMBL" id="VSSQ01027434">
    <property type="protein sequence ID" value="MPM76682.1"/>
    <property type="molecule type" value="Genomic_DNA"/>
</dbReference>
<protein>
    <submittedName>
        <fullName evidence="1">Uncharacterized protein</fullName>
    </submittedName>
</protein>
<dbReference type="AlphaFoldDB" id="A0A645CIT2"/>
<sequence length="53" mass="6047">MQNNAVTVTYIRGINLIASDVDGVRTYYLYNAHGDVVGLMLAFQQLRERSWVN</sequence>
<proteinExistence type="predicted"/>
<gene>
    <name evidence="1" type="ORF">SDC9_123681</name>
</gene>
<organism evidence="1">
    <name type="scientific">bioreactor metagenome</name>
    <dbReference type="NCBI Taxonomy" id="1076179"/>
    <lineage>
        <taxon>unclassified sequences</taxon>
        <taxon>metagenomes</taxon>
        <taxon>ecological metagenomes</taxon>
    </lineage>
</organism>
<comment type="caution">
    <text evidence="1">The sequence shown here is derived from an EMBL/GenBank/DDBJ whole genome shotgun (WGS) entry which is preliminary data.</text>
</comment>